<keyword evidence="1" id="KW-1133">Transmembrane helix</keyword>
<dbReference type="PANTHER" id="PTHR30199:SF0">
    <property type="entry name" value="INNER MEMBRANE PROTEIN YDCO"/>
    <property type="match status" value="1"/>
</dbReference>
<accession>A0A8G2FIV8</accession>
<dbReference type="InterPro" id="IPR004711">
    <property type="entry name" value="Benzoate_Transporter"/>
</dbReference>
<keyword evidence="1" id="KW-0472">Membrane</keyword>
<evidence type="ECO:0000313" key="2">
    <source>
        <dbReference type="EMBL" id="SHJ55711.1"/>
    </source>
</evidence>
<feature type="transmembrane region" description="Helical" evidence="1">
    <location>
        <begin position="12"/>
        <end position="33"/>
    </location>
</feature>
<feature type="transmembrane region" description="Helical" evidence="1">
    <location>
        <begin position="84"/>
        <end position="107"/>
    </location>
</feature>
<proteinExistence type="predicted"/>
<feature type="transmembrane region" description="Helical" evidence="1">
    <location>
        <begin position="119"/>
        <end position="137"/>
    </location>
</feature>
<reference evidence="2 3" key="1">
    <citation type="submission" date="2016-11" db="EMBL/GenBank/DDBJ databases">
        <authorList>
            <person name="Varghese N."/>
            <person name="Submissions S."/>
        </authorList>
    </citation>
    <scope>NUCLEOTIDE SEQUENCE [LARGE SCALE GENOMIC DNA]</scope>
    <source>
        <strain evidence="2 3">DSM 17919</strain>
    </source>
</reference>
<feature type="transmembrane region" description="Helical" evidence="1">
    <location>
        <begin position="318"/>
        <end position="335"/>
    </location>
</feature>
<feature type="transmembrane region" description="Helical" evidence="1">
    <location>
        <begin position="204"/>
        <end position="223"/>
    </location>
</feature>
<dbReference type="GO" id="GO:0042925">
    <property type="term" value="F:benzoate transmembrane transporter activity"/>
    <property type="evidence" value="ECO:0007669"/>
    <property type="project" value="InterPro"/>
</dbReference>
<evidence type="ECO:0000256" key="1">
    <source>
        <dbReference type="SAM" id="Phobius"/>
    </source>
</evidence>
<keyword evidence="1" id="KW-0812">Transmembrane</keyword>
<feature type="transmembrane region" description="Helical" evidence="1">
    <location>
        <begin position="45"/>
        <end position="64"/>
    </location>
</feature>
<protein>
    <submittedName>
        <fullName evidence="2">Benzoate membrane transport protein</fullName>
    </submittedName>
</protein>
<dbReference type="RefSeq" id="WP_019999581.1">
    <property type="nucleotide sequence ID" value="NZ_CP192219.1"/>
</dbReference>
<gene>
    <name evidence="2" type="ORF">SAMN05660830_02712</name>
</gene>
<dbReference type="Pfam" id="PF03594">
    <property type="entry name" value="BenE"/>
    <property type="match status" value="1"/>
</dbReference>
<dbReference type="NCBIfam" id="TIGR00843">
    <property type="entry name" value="benE"/>
    <property type="match status" value="1"/>
</dbReference>
<feature type="transmembrane region" description="Helical" evidence="1">
    <location>
        <begin position="143"/>
        <end position="160"/>
    </location>
</feature>
<feature type="transmembrane region" description="Helical" evidence="1">
    <location>
        <begin position="347"/>
        <end position="376"/>
    </location>
</feature>
<dbReference type="EMBL" id="FQZR01000007">
    <property type="protein sequence ID" value="SHJ55711.1"/>
    <property type="molecule type" value="Genomic_DNA"/>
</dbReference>
<comment type="caution">
    <text evidence="2">The sequence shown here is derived from an EMBL/GenBank/DDBJ whole genome shotgun (WGS) entry which is preliminary data.</text>
</comment>
<dbReference type="GO" id="GO:0005886">
    <property type="term" value="C:plasma membrane"/>
    <property type="evidence" value="ECO:0007669"/>
    <property type="project" value="TreeGrafter"/>
</dbReference>
<name>A0A8G2FIV8_9BACT</name>
<dbReference type="AlphaFoldDB" id="A0A8G2FIV8"/>
<sequence length="385" mass="40596">MLNKLSISHVSSGLAAILVGYTCSVVIVIKAAMGAGATPVQVGSWLFAIGIASGLTTIFFSLRYKVPVLTAWSTPGAALLASSVVGFSLSETIGACIFTALLIILTGVTKSLSTFIQKIPTALTTAMLAGILIPFGIKTFTPWQNTPVLFCSMLAAYLIGKRFYPRYTMLLLILVGGFVAYVQGSLPLGDSQFSITSPVFMSPTWSVASIVSLSIPLFLVTMVSQNIPGIVMIQSHNYSVPFPTILLGTGFMNLLTAPFGGFSCNLAAISAGICMGKEADPDPKKRYLASVSAGVFYILAGLFSTSLVALFVAMPSELTQMLAGFALLGIIQRSLHLAMDDEKAREGALITLLITASGITFIGINAPVWGLLAGYITNRFFNPTA</sequence>
<dbReference type="Proteomes" id="UP000184001">
    <property type="component" value="Unassembled WGS sequence"/>
</dbReference>
<feature type="transmembrane region" description="Helical" evidence="1">
    <location>
        <begin position="167"/>
        <end position="184"/>
    </location>
</feature>
<feature type="transmembrane region" description="Helical" evidence="1">
    <location>
        <begin position="287"/>
        <end position="312"/>
    </location>
</feature>
<organism evidence="2 3">
    <name type="scientific">Halodesulfovibrio aestuarii</name>
    <dbReference type="NCBI Taxonomy" id="126333"/>
    <lineage>
        <taxon>Bacteria</taxon>
        <taxon>Pseudomonadati</taxon>
        <taxon>Thermodesulfobacteriota</taxon>
        <taxon>Desulfovibrionia</taxon>
        <taxon>Desulfovibrionales</taxon>
        <taxon>Desulfovibrionaceae</taxon>
        <taxon>Halodesulfovibrio</taxon>
    </lineage>
</organism>
<evidence type="ECO:0000313" key="3">
    <source>
        <dbReference type="Proteomes" id="UP000184001"/>
    </source>
</evidence>
<dbReference type="PANTHER" id="PTHR30199">
    <property type="entry name" value="MFS FAMILY TRANSPORTER, PREDICTED SUBSTRATE BENZOATE"/>
    <property type="match status" value="1"/>
</dbReference>